<dbReference type="STRING" id="1348657.M622_13725"/>
<evidence type="ECO:0000256" key="3">
    <source>
        <dbReference type="ARBA" id="ARBA00022692"/>
    </source>
</evidence>
<proteinExistence type="predicted"/>
<evidence type="ECO:0000313" key="8">
    <source>
        <dbReference type="Proteomes" id="UP000015455"/>
    </source>
</evidence>
<keyword evidence="5 6" id="KW-0472">Membrane</keyword>
<evidence type="ECO:0000256" key="2">
    <source>
        <dbReference type="ARBA" id="ARBA00022475"/>
    </source>
</evidence>
<reference evidence="7 8" key="1">
    <citation type="submission" date="2013-06" db="EMBL/GenBank/DDBJ databases">
        <title>Draft genome sequence of Thauera terpenica.</title>
        <authorList>
            <person name="Liu B."/>
            <person name="Frostegard A.H."/>
            <person name="Shapleigh J.P."/>
        </authorList>
    </citation>
    <scope>NUCLEOTIDE SEQUENCE [LARGE SCALE GENOMIC DNA]</scope>
    <source>
        <strain evidence="7 8">58Eu</strain>
    </source>
</reference>
<dbReference type="Proteomes" id="UP000015455">
    <property type="component" value="Unassembled WGS sequence"/>
</dbReference>
<dbReference type="EMBL" id="ATJV01000047">
    <property type="protein sequence ID" value="EPZ16283.1"/>
    <property type="molecule type" value="Genomic_DNA"/>
</dbReference>
<gene>
    <name evidence="7" type="ORF">M622_13725</name>
</gene>
<keyword evidence="2" id="KW-1003">Cell membrane</keyword>
<name>T0B0C9_9RHOO</name>
<protein>
    <recommendedName>
        <fullName evidence="9">Cytochrome C oxidase subunit IV</fullName>
    </recommendedName>
</protein>
<evidence type="ECO:0000313" key="7">
    <source>
        <dbReference type="EMBL" id="EPZ16283.1"/>
    </source>
</evidence>
<keyword evidence="8" id="KW-1185">Reference proteome</keyword>
<sequence>MVWLFLVLATLGSSWLAGHHSFAGEWTAVFVMLVAYAKARAIMLYFMDLRAAELPWRLSFEAWGLASAAVIIALWLQAANA</sequence>
<dbReference type="Pfam" id="PF03626">
    <property type="entry name" value="COX4_pro"/>
    <property type="match status" value="1"/>
</dbReference>
<organism evidence="7 8">
    <name type="scientific">Thauera terpenica 58Eu</name>
    <dbReference type="NCBI Taxonomy" id="1348657"/>
    <lineage>
        <taxon>Bacteria</taxon>
        <taxon>Pseudomonadati</taxon>
        <taxon>Pseudomonadota</taxon>
        <taxon>Betaproteobacteria</taxon>
        <taxon>Rhodocyclales</taxon>
        <taxon>Zoogloeaceae</taxon>
        <taxon>Thauera</taxon>
    </lineage>
</organism>
<dbReference type="AlphaFoldDB" id="T0B0C9"/>
<dbReference type="InterPro" id="IPR005171">
    <property type="entry name" value="Cyt_c_oxidase_su4_prok"/>
</dbReference>
<feature type="transmembrane region" description="Helical" evidence="6">
    <location>
        <begin position="58"/>
        <end position="78"/>
    </location>
</feature>
<evidence type="ECO:0008006" key="9">
    <source>
        <dbReference type="Google" id="ProtNLM"/>
    </source>
</evidence>
<dbReference type="PATRIC" id="fig|1348657.5.peg.1283"/>
<evidence type="ECO:0000256" key="4">
    <source>
        <dbReference type="ARBA" id="ARBA00022989"/>
    </source>
</evidence>
<accession>T0B0C9</accession>
<dbReference type="GO" id="GO:0005886">
    <property type="term" value="C:plasma membrane"/>
    <property type="evidence" value="ECO:0007669"/>
    <property type="project" value="UniProtKB-SubCell"/>
</dbReference>
<evidence type="ECO:0000256" key="6">
    <source>
        <dbReference type="SAM" id="Phobius"/>
    </source>
</evidence>
<keyword evidence="3 6" id="KW-0812">Transmembrane</keyword>
<feature type="transmembrane region" description="Helical" evidence="6">
    <location>
        <begin position="26"/>
        <end position="46"/>
    </location>
</feature>
<comment type="subcellular location">
    <subcellularLocation>
        <location evidence="1">Cell membrane</location>
        <topology evidence="1">Multi-pass membrane protein</topology>
    </subcellularLocation>
</comment>
<evidence type="ECO:0000256" key="1">
    <source>
        <dbReference type="ARBA" id="ARBA00004651"/>
    </source>
</evidence>
<evidence type="ECO:0000256" key="5">
    <source>
        <dbReference type="ARBA" id="ARBA00023136"/>
    </source>
</evidence>
<keyword evidence="4 6" id="KW-1133">Transmembrane helix</keyword>
<comment type="caution">
    <text evidence="7">The sequence shown here is derived from an EMBL/GenBank/DDBJ whole genome shotgun (WGS) entry which is preliminary data.</text>
</comment>